<dbReference type="EMBL" id="LAZR01001270">
    <property type="protein sequence ID" value="KKN47554.1"/>
    <property type="molecule type" value="Genomic_DNA"/>
</dbReference>
<dbReference type="PANTHER" id="PTHR38462">
    <property type="entry name" value="EXONUCLEASE-LIKE PROTEIN"/>
    <property type="match status" value="1"/>
</dbReference>
<feature type="region of interest" description="Disordered" evidence="1">
    <location>
        <begin position="49"/>
        <end position="68"/>
    </location>
</feature>
<dbReference type="AlphaFoldDB" id="A0A0F9QYE5"/>
<proteinExistence type="predicted"/>
<dbReference type="GO" id="GO:0003676">
    <property type="term" value="F:nucleic acid binding"/>
    <property type="evidence" value="ECO:0007669"/>
    <property type="project" value="InterPro"/>
</dbReference>
<protein>
    <recommendedName>
        <fullName evidence="2">YprB ribonuclease H-like domain-containing protein</fullName>
    </recommendedName>
</protein>
<dbReference type="Gene3D" id="1.25.40.10">
    <property type="entry name" value="Tetratricopeptide repeat domain"/>
    <property type="match status" value="1"/>
</dbReference>
<dbReference type="SUPFAM" id="SSF48452">
    <property type="entry name" value="TPR-like"/>
    <property type="match status" value="1"/>
</dbReference>
<dbReference type="InterPro" id="IPR012337">
    <property type="entry name" value="RNaseH-like_sf"/>
</dbReference>
<organism evidence="3">
    <name type="scientific">marine sediment metagenome</name>
    <dbReference type="NCBI Taxonomy" id="412755"/>
    <lineage>
        <taxon>unclassified sequences</taxon>
        <taxon>metagenomes</taxon>
        <taxon>ecological metagenomes</taxon>
    </lineage>
</organism>
<feature type="compositionally biased region" description="Basic and acidic residues" evidence="1">
    <location>
        <begin position="1"/>
        <end position="19"/>
    </location>
</feature>
<dbReference type="InterPro" id="IPR038720">
    <property type="entry name" value="YprB_RNase_H-like_dom"/>
</dbReference>
<comment type="caution">
    <text evidence="3">The sequence shown here is derived from an EMBL/GenBank/DDBJ whole genome shotgun (WGS) entry which is preliminary data.</text>
</comment>
<evidence type="ECO:0000313" key="3">
    <source>
        <dbReference type="EMBL" id="KKN47554.1"/>
    </source>
</evidence>
<evidence type="ECO:0000256" key="1">
    <source>
        <dbReference type="SAM" id="MobiDB-lite"/>
    </source>
</evidence>
<feature type="domain" description="YprB ribonuclease H-like" evidence="2">
    <location>
        <begin position="120"/>
        <end position="286"/>
    </location>
</feature>
<name>A0A0F9QYE5_9ZZZZ</name>
<sequence length="440" mass="51155">MADIKDKLERLKKEREARSRSKSQLVKDTWKEIQKAEDLSVKDKLENLISLPRQEKPSEPKTPPFEPLEREPLQFFENPYSLDFKYGKVTISSGLEIKGDILTCLSKESAFENLDLSTALFIDLETTGLSGGAGVVAFLVGLGFYRDDKFHVDQFFLGELADEERMIQELGQFFSQMNFQSVVTYNGKCFDIPLLETRFILHKQPFILSELPHLDFLFPARSLWKHKYESCRLSHLAHEVVEAGRSEDIPSAEIPWRYFQYLNTGNFELIEPILYHNQEDILSLLGVIIVGSFIFSDEKEEKLTNAMDLYGAGRVMENIGEAEKSVHFFKRALKRGLSDELSLAAKKKISYHFKKNKEWKSAVSLWKEMTSSDTQSKDLLLSFKELAMYLEHKEKKYEEARKIAEEGYVLSIDFSSYYEKDFTHRRERLKRKIQGQKEKK</sequence>
<gene>
    <name evidence="3" type="ORF">LCGC14_0661900</name>
</gene>
<feature type="region of interest" description="Disordered" evidence="1">
    <location>
        <begin position="1"/>
        <end position="24"/>
    </location>
</feature>
<dbReference type="InterPro" id="IPR011990">
    <property type="entry name" value="TPR-like_helical_dom_sf"/>
</dbReference>
<reference evidence="3" key="1">
    <citation type="journal article" date="2015" name="Nature">
        <title>Complex archaea that bridge the gap between prokaryotes and eukaryotes.</title>
        <authorList>
            <person name="Spang A."/>
            <person name="Saw J.H."/>
            <person name="Jorgensen S.L."/>
            <person name="Zaremba-Niedzwiedzka K."/>
            <person name="Martijn J."/>
            <person name="Lind A.E."/>
            <person name="van Eijk R."/>
            <person name="Schleper C."/>
            <person name="Guy L."/>
            <person name="Ettema T.J."/>
        </authorList>
    </citation>
    <scope>NUCLEOTIDE SEQUENCE</scope>
</reference>
<evidence type="ECO:0000259" key="2">
    <source>
        <dbReference type="Pfam" id="PF13482"/>
    </source>
</evidence>
<dbReference type="Gene3D" id="3.30.420.10">
    <property type="entry name" value="Ribonuclease H-like superfamily/Ribonuclease H"/>
    <property type="match status" value="1"/>
</dbReference>
<dbReference type="SUPFAM" id="SSF53098">
    <property type="entry name" value="Ribonuclease H-like"/>
    <property type="match status" value="1"/>
</dbReference>
<dbReference type="InterPro" id="IPR036397">
    <property type="entry name" value="RNaseH_sf"/>
</dbReference>
<dbReference type="PANTHER" id="PTHR38462:SF1">
    <property type="entry name" value="YPRB RIBONUCLEASE H-LIKE DOMAIN-CONTAINING PROTEIN"/>
    <property type="match status" value="1"/>
</dbReference>
<accession>A0A0F9QYE5</accession>
<dbReference type="Pfam" id="PF13482">
    <property type="entry name" value="RNase_H_2"/>
    <property type="match status" value="1"/>
</dbReference>